<dbReference type="AlphaFoldDB" id="A0A2G9UGB2"/>
<accession>A0A2G9UGB2</accession>
<evidence type="ECO:0000313" key="10">
    <source>
        <dbReference type="EMBL" id="PIO69279.1"/>
    </source>
</evidence>
<dbReference type="PROSITE" id="PS50026">
    <property type="entry name" value="EGF_3"/>
    <property type="match status" value="1"/>
</dbReference>
<sequence>MNRPGSYDCVCEKGYRFVNNECIDINECRETSPCGDNIGVECVNRPGSYECRCKDGFEGDPRKGCSG</sequence>
<evidence type="ECO:0000256" key="7">
    <source>
        <dbReference type="ARBA" id="ARBA00023180"/>
    </source>
</evidence>
<dbReference type="SUPFAM" id="SSF57184">
    <property type="entry name" value="Growth factor receptor domain"/>
    <property type="match status" value="1"/>
</dbReference>
<dbReference type="FunFam" id="2.10.25.10:FF:000038">
    <property type="entry name" value="Fibrillin 2"/>
    <property type="match status" value="1"/>
</dbReference>
<dbReference type="PANTHER" id="PTHR24040:SF16">
    <property type="entry name" value="FIBRILLIN-2-LIKE PROTEIN"/>
    <property type="match status" value="1"/>
</dbReference>
<evidence type="ECO:0000256" key="3">
    <source>
        <dbReference type="ARBA" id="ARBA00022536"/>
    </source>
</evidence>
<name>A0A2G9UGB2_TELCI</name>
<organism evidence="10 11">
    <name type="scientific">Teladorsagia circumcincta</name>
    <name type="common">Brown stomach worm</name>
    <name type="synonym">Ostertagia circumcincta</name>
    <dbReference type="NCBI Taxonomy" id="45464"/>
    <lineage>
        <taxon>Eukaryota</taxon>
        <taxon>Metazoa</taxon>
        <taxon>Ecdysozoa</taxon>
        <taxon>Nematoda</taxon>
        <taxon>Chromadorea</taxon>
        <taxon>Rhabditida</taxon>
        <taxon>Rhabditina</taxon>
        <taxon>Rhabditomorpha</taxon>
        <taxon>Strongyloidea</taxon>
        <taxon>Trichostrongylidae</taxon>
        <taxon>Teladorsagia</taxon>
    </lineage>
</organism>
<evidence type="ECO:0000259" key="9">
    <source>
        <dbReference type="PROSITE" id="PS50026"/>
    </source>
</evidence>
<dbReference type="InterPro" id="IPR000742">
    <property type="entry name" value="EGF"/>
</dbReference>
<dbReference type="OrthoDB" id="10045365at2759"/>
<dbReference type="SMART" id="SM00179">
    <property type="entry name" value="EGF_CA"/>
    <property type="match status" value="1"/>
</dbReference>
<evidence type="ECO:0000256" key="8">
    <source>
        <dbReference type="PROSITE-ProRule" id="PRU00076"/>
    </source>
</evidence>
<dbReference type="Gene3D" id="2.10.25.10">
    <property type="entry name" value="Laminin"/>
    <property type="match status" value="2"/>
</dbReference>
<dbReference type="CDD" id="cd00054">
    <property type="entry name" value="EGF_CA"/>
    <property type="match status" value="1"/>
</dbReference>
<comment type="caution">
    <text evidence="8">Lacks conserved residue(s) required for the propagation of feature annotation.</text>
</comment>
<keyword evidence="2" id="KW-0964">Secreted</keyword>
<dbReference type="InterPro" id="IPR000152">
    <property type="entry name" value="EGF-type_Asp/Asn_hydroxyl_site"/>
</dbReference>
<evidence type="ECO:0000313" key="11">
    <source>
        <dbReference type="Proteomes" id="UP000230423"/>
    </source>
</evidence>
<evidence type="ECO:0000256" key="2">
    <source>
        <dbReference type="ARBA" id="ARBA00022525"/>
    </source>
</evidence>
<reference evidence="10 11" key="1">
    <citation type="submission" date="2015-09" db="EMBL/GenBank/DDBJ databases">
        <title>Draft genome of the parasitic nematode Teladorsagia circumcincta isolate WARC Sus (inbred).</title>
        <authorList>
            <person name="Mitreva M."/>
        </authorList>
    </citation>
    <scope>NUCLEOTIDE SEQUENCE [LARGE SCALE GENOMIC DNA]</scope>
    <source>
        <strain evidence="10 11">S</strain>
    </source>
</reference>
<dbReference type="PROSITE" id="PS00010">
    <property type="entry name" value="ASX_HYDROXYL"/>
    <property type="match status" value="1"/>
</dbReference>
<keyword evidence="5" id="KW-0677">Repeat</keyword>
<keyword evidence="11" id="KW-1185">Reference proteome</keyword>
<feature type="disulfide bond" evidence="8">
    <location>
        <begin position="34"/>
        <end position="51"/>
    </location>
</feature>
<evidence type="ECO:0000256" key="1">
    <source>
        <dbReference type="ARBA" id="ARBA00004613"/>
    </source>
</evidence>
<evidence type="ECO:0000256" key="5">
    <source>
        <dbReference type="ARBA" id="ARBA00022737"/>
    </source>
</evidence>
<keyword evidence="3 8" id="KW-0245">EGF-like domain</keyword>
<comment type="subcellular location">
    <subcellularLocation>
        <location evidence="1">Secreted</location>
    </subcellularLocation>
</comment>
<keyword evidence="6 8" id="KW-1015">Disulfide bond</keyword>
<dbReference type="InterPro" id="IPR051145">
    <property type="entry name" value="GAS-SHBG-PROS"/>
</dbReference>
<dbReference type="GO" id="GO:0005576">
    <property type="term" value="C:extracellular region"/>
    <property type="evidence" value="ECO:0007669"/>
    <property type="project" value="UniProtKB-SubCell"/>
</dbReference>
<evidence type="ECO:0000256" key="4">
    <source>
        <dbReference type="ARBA" id="ARBA00022729"/>
    </source>
</evidence>
<dbReference type="InterPro" id="IPR001881">
    <property type="entry name" value="EGF-like_Ca-bd_dom"/>
</dbReference>
<dbReference type="InterPro" id="IPR009030">
    <property type="entry name" value="Growth_fac_rcpt_cys_sf"/>
</dbReference>
<proteinExistence type="predicted"/>
<keyword evidence="7" id="KW-0325">Glycoprotein</keyword>
<gene>
    <name evidence="10" type="ORF">TELCIR_08905</name>
</gene>
<keyword evidence="4" id="KW-0732">Signal</keyword>
<dbReference type="Pfam" id="PF07645">
    <property type="entry name" value="EGF_CA"/>
    <property type="match status" value="2"/>
</dbReference>
<dbReference type="GO" id="GO:0005509">
    <property type="term" value="F:calcium ion binding"/>
    <property type="evidence" value="ECO:0007669"/>
    <property type="project" value="InterPro"/>
</dbReference>
<dbReference type="Proteomes" id="UP000230423">
    <property type="component" value="Unassembled WGS sequence"/>
</dbReference>
<dbReference type="PANTHER" id="PTHR24040">
    <property type="entry name" value="LAMININ G-LIKE DOMAIN-CONTAINING PROTEIN"/>
    <property type="match status" value="1"/>
</dbReference>
<feature type="domain" description="EGF-like" evidence="9">
    <location>
        <begin position="24"/>
        <end position="66"/>
    </location>
</feature>
<protein>
    <submittedName>
        <fullName evidence="10">Calcium binding EGF domain protein</fullName>
    </submittedName>
</protein>
<dbReference type="PROSITE" id="PS01186">
    <property type="entry name" value="EGF_2"/>
    <property type="match status" value="1"/>
</dbReference>
<dbReference type="EMBL" id="KZ346718">
    <property type="protein sequence ID" value="PIO69279.1"/>
    <property type="molecule type" value="Genomic_DNA"/>
</dbReference>
<dbReference type="InterPro" id="IPR049883">
    <property type="entry name" value="NOTCH1_EGF-like"/>
</dbReference>
<dbReference type="InterPro" id="IPR018097">
    <property type="entry name" value="EGF_Ca-bd_CS"/>
</dbReference>
<evidence type="ECO:0000256" key="6">
    <source>
        <dbReference type="ARBA" id="ARBA00023157"/>
    </source>
</evidence>
<dbReference type="PROSITE" id="PS01187">
    <property type="entry name" value="EGF_CA"/>
    <property type="match status" value="1"/>
</dbReference>